<comment type="caution">
    <text evidence="3">The sequence shown here is derived from an EMBL/GenBank/DDBJ whole genome shotgun (WGS) entry which is preliminary data.</text>
</comment>
<feature type="compositionally biased region" description="Polar residues" evidence="1">
    <location>
        <begin position="363"/>
        <end position="377"/>
    </location>
</feature>
<evidence type="ECO:0000256" key="1">
    <source>
        <dbReference type="SAM" id="MobiDB-lite"/>
    </source>
</evidence>
<dbReference type="InterPro" id="IPR005174">
    <property type="entry name" value="KIB1-4_b-propeller"/>
</dbReference>
<dbReference type="Proteomes" id="UP001633002">
    <property type="component" value="Unassembled WGS sequence"/>
</dbReference>
<dbReference type="PANTHER" id="PTHR31672:SF2">
    <property type="entry name" value="F-BOX DOMAIN-CONTAINING PROTEIN"/>
    <property type="match status" value="1"/>
</dbReference>
<evidence type="ECO:0000313" key="4">
    <source>
        <dbReference type="Proteomes" id="UP001633002"/>
    </source>
</evidence>
<dbReference type="SUPFAM" id="SSF81383">
    <property type="entry name" value="F-box domain"/>
    <property type="match status" value="1"/>
</dbReference>
<dbReference type="Pfam" id="PF03478">
    <property type="entry name" value="Beta-prop_KIB1-4"/>
    <property type="match status" value="1"/>
</dbReference>
<dbReference type="SUPFAM" id="SSF117281">
    <property type="entry name" value="Kelch motif"/>
    <property type="match status" value="1"/>
</dbReference>
<dbReference type="InterPro" id="IPR036047">
    <property type="entry name" value="F-box-like_dom_sf"/>
</dbReference>
<sequence>MDLAEKVWHEMPEDVVLTIVSFLPAKSLARFRAVNTSWHHLLSSTSFTGSCLHMRPLLFLNVKDSATHHRIFTLESPNKWQEFQFTYLPVASSSQTRVVAASVGLVCVQADSEVLFVCNPITKAWIKLPPLILGGYEYPVIGMIENRNDPSNYRVVVTGLKHTTEVYNSSTGQWRLIPGGKASHDSCTTFHQGILYSAGIAKILTYDVEEESWTEIDYPVPWPRLCAKRISECQGRLFLIASDSEEHSLIIWTLDHYQNSTPRWTRLRSLSLDRVHKLQEVDNRSLLNVGDDENCKFVFYAGFRKLMAFNLVSNTWFHFSRYPKDYPFNFFYKHSIFHLQPSLDASSPNFSLFSPRLDATGEVKQSSCSTQTTGAEQRSQRPADMFVHLPR</sequence>
<evidence type="ECO:0000313" key="3">
    <source>
        <dbReference type="EMBL" id="KAL3700607.1"/>
    </source>
</evidence>
<evidence type="ECO:0000259" key="2">
    <source>
        <dbReference type="SMART" id="SM00256"/>
    </source>
</evidence>
<organism evidence="3 4">
    <name type="scientific">Riccia sorocarpa</name>
    <dbReference type="NCBI Taxonomy" id="122646"/>
    <lineage>
        <taxon>Eukaryota</taxon>
        <taxon>Viridiplantae</taxon>
        <taxon>Streptophyta</taxon>
        <taxon>Embryophyta</taxon>
        <taxon>Marchantiophyta</taxon>
        <taxon>Marchantiopsida</taxon>
        <taxon>Marchantiidae</taxon>
        <taxon>Marchantiales</taxon>
        <taxon>Ricciaceae</taxon>
        <taxon>Riccia</taxon>
    </lineage>
</organism>
<dbReference type="SMART" id="SM00256">
    <property type="entry name" value="FBOX"/>
    <property type="match status" value="1"/>
</dbReference>
<name>A0ABD3IAA6_9MARC</name>
<dbReference type="Gene3D" id="1.20.1280.50">
    <property type="match status" value="1"/>
</dbReference>
<keyword evidence="4" id="KW-1185">Reference proteome</keyword>
<dbReference type="PANTHER" id="PTHR31672">
    <property type="entry name" value="BNACNNG10540D PROTEIN"/>
    <property type="match status" value="1"/>
</dbReference>
<reference evidence="3 4" key="1">
    <citation type="submission" date="2024-09" db="EMBL/GenBank/DDBJ databases">
        <title>Chromosome-scale assembly of Riccia sorocarpa.</title>
        <authorList>
            <person name="Paukszto L."/>
        </authorList>
    </citation>
    <scope>NUCLEOTIDE SEQUENCE [LARGE SCALE GENOMIC DNA]</scope>
    <source>
        <strain evidence="3">LP-2024</strain>
        <tissue evidence="3">Aerial parts of the thallus</tissue>
    </source>
</reference>
<dbReference type="InterPro" id="IPR001810">
    <property type="entry name" value="F-box_dom"/>
</dbReference>
<feature type="region of interest" description="Disordered" evidence="1">
    <location>
        <begin position="363"/>
        <end position="382"/>
    </location>
</feature>
<gene>
    <name evidence="3" type="ORF">R1sor_018629</name>
</gene>
<dbReference type="Gene3D" id="2.120.10.80">
    <property type="entry name" value="Kelch-type beta propeller"/>
    <property type="match status" value="1"/>
</dbReference>
<dbReference type="EMBL" id="JBJQOH010000001">
    <property type="protein sequence ID" value="KAL3700607.1"/>
    <property type="molecule type" value="Genomic_DNA"/>
</dbReference>
<feature type="domain" description="F-box" evidence="2">
    <location>
        <begin position="11"/>
        <end position="51"/>
    </location>
</feature>
<dbReference type="InterPro" id="IPR015915">
    <property type="entry name" value="Kelch-typ_b-propeller"/>
</dbReference>
<proteinExistence type="predicted"/>
<dbReference type="AlphaFoldDB" id="A0ABD3IAA6"/>
<protein>
    <recommendedName>
        <fullName evidence="2">F-box domain-containing protein</fullName>
    </recommendedName>
</protein>
<dbReference type="InterPro" id="IPR050796">
    <property type="entry name" value="SCF_F-box_component"/>
</dbReference>
<accession>A0ABD3IAA6</accession>
<dbReference type="Pfam" id="PF00646">
    <property type="entry name" value="F-box"/>
    <property type="match status" value="1"/>
</dbReference>